<reference evidence="1" key="1">
    <citation type="submission" date="2018-05" db="EMBL/GenBank/DDBJ databases">
        <authorList>
            <person name="Lanie J.A."/>
            <person name="Ng W.-L."/>
            <person name="Kazmierczak K.M."/>
            <person name="Andrzejewski T.M."/>
            <person name="Davidsen T.M."/>
            <person name="Wayne K.J."/>
            <person name="Tettelin H."/>
            <person name="Glass J.I."/>
            <person name="Rusch D."/>
            <person name="Podicherti R."/>
            <person name="Tsui H.-C.T."/>
            <person name="Winkler M.E."/>
        </authorList>
    </citation>
    <scope>NUCLEOTIDE SEQUENCE</scope>
</reference>
<dbReference type="AlphaFoldDB" id="A0A382NR19"/>
<accession>A0A382NR19</accession>
<name>A0A382NR19_9ZZZZ</name>
<gene>
    <name evidence="1" type="ORF">METZ01_LOCUS316467</name>
</gene>
<dbReference type="EMBL" id="UINC01102188">
    <property type="protein sequence ID" value="SVC63613.1"/>
    <property type="molecule type" value="Genomic_DNA"/>
</dbReference>
<proteinExistence type="predicted"/>
<feature type="non-terminal residue" evidence="1">
    <location>
        <position position="264"/>
    </location>
</feature>
<evidence type="ECO:0008006" key="2">
    <source>
        <dbReference type="Google" id="ProtNLM"/>
    </source>
</evidence>
<protein>
    <recommendedName>
        <fullName evidence="2">Bacterial surface antigen (D15) domain-containing protein</fullName>
    </recommendedName>
</protein>
<evidence type="ECO:0000313" key="1">
    <source>
        <dbReference type="EMBL" id="SVC63613.1"/>
    </source>
</evidence>
<organism evidence="1">
    <name type="scientific">marine metagenome</name>
    <dbReference type="NCBI Taxonomy" id="408172"/>
    <lineage>
        <taxon>unclassified sequences</taxon>
        <taxon>metagenomes</taxon>
        <taxon>ecological metagenomes</taxon>
    </lineage>
</organism>
<sequence length="264" mass="29453">MLLVAAAFHAFYVSTLSAQDSVSSSVTETCPDGVISSIEVDSQTIYDPSSTSVALLAWTYRVLDLMHINTREAFIRSELLFQEGDCFDSFLMSESERLLDSHGFMYVEEMSAEADGGGGYRVHVITRDVWSTKVDVGPTFDEGSFNLERFQVTEENFLGNGVFAEFTRYVRRETSTQSVGLRTPRFFGRSDAGIAGGTSRAGRFFDHYWRYPFVGEAGRVSVREGYKRGSDFFAYSADGAEPFDQVLVPVSREEVELSGAYRFG</sequence>